<evidence type="ECO:0000313" key="2">
    <source>
        <dbReference type="Proteomes" id="UP000236845"/>
    </source>
</evidence>
<dbReference type="SUPFAM" id="SSF69796">
    <property type="entry name" value="Thymidylate synthase-complementing protein Thy1"/>
    <property type="match status" value="2"/>
</dbReference>
<evidence type="ECO:0000313" key="1">
    <source>
        <dbReference type="EMBL" id="PIS40510.1"/>
    </source>
</evidence>
<dbReference type="GO" id="GO:0070402">
    <property type="term" value="F:NADPH binding"/>
    <property type="evidence" value="ECO:0007669"/>
    <property type="project" value="TreeGrafter"/>
</dbReference>
<dbReference type="EMBL" id="PEXW01000066">
    <property type="protein sequence ID" value="PIS40510.1"/>
    <property type="molecule type" value="Genomic_DNA"/>
</dbReference>
<dbReference type="GO" id="GO:0004799">
    <property type="term" value="F:thymidylate synthase activity"/>
    <property type="evidence" value="ECO:0007669"/>
    <property type="project" value="TreeGrafter"/>
</dbReference>
<dbReference type="AlphaFoldDB" id="A0A2H0YPX2"/>
<accession>A0A2H0YPX2</accession>
<comment type="caution">
    <text evidence="1">The sequence shown here is derived from an EMBL/GenBank/DDBJ whole genome shotgun (WGS) entry which is preliminary data.</text>
</comment>
<reference evidence="2" key="1">
    <citation type="submission" date="2017-09" db="EMBL/GenBank/DDBJ databases">
        <title>Depth-based differentiation of microbial function through sediment-hosted aquifers and enrichment of novel symbionts in the deep terrestrial subsurface.</title>
        <authorList>
            <person name="Probst A.J."/>
            <person name="Ladd B."/>
            <person name="Jarett J.K."/>
            <person name="Geller-Mcgrath D.E."/>
            <person name="Sieber C.M.K."/>
            <person name="Emerson J.B."/>
            <person name="Anantharaman K."/>
            <person name="Thomas B.C."/>
            <person name="Malmstrom R."/>
            <person name="Stieglmeier M."/>
            <person name="Klingl A."/>
            <person name="Woyke T."/>
            <person name="Ryan C.M."/>
            <person name="Banfield J.F."/>
        </authorList>
    </citation>
    <scope>NUCLEOTIDE SEQUENCE [LARGE SCALE GENOMIC DNA]</scope>
</reference>
<name>A0A2H0YPX2_9BACT</name>
<dbReference type="GO" id="GO:0006231">
    <property type="term" value="P:dTMP biosynthetic process"/>
    <property type="evidence" value="ECO:0007669"/>
    <property type="project" value="InterPro"/>
</dbReference>
<dbReference type="PROSITE" id="PS51331">
    <property type="entry name" value="THYX"/>
    <property type="match status" value="2"/>
</dbReference>
<dbReference type="Gene3D" id="3.30.1360.170">
    <property type="match status" value="2"/>
</dbReference>
<dbReference type="PANTHER" id="PTHR34934:SF1">
    <property type="entry name" value="FLAVIN-DEPENDENT THYMIDYLATE SYNTHASE"/>
    <property type="match status" value="1"/>
</dbReference>
<dbReference type="Proteomes" id="UP000236845">
    <property type="component" value="Unassembled WGS sequence"/>
</dbReference>
<dbReference type="Pfam" id="PF02511">
    <property type="entry name" value="Thy1"/>
    <property type="match status" value="2"/>
</dbReference>
<dbReference type="PANTHER" id="PTHR34934">
    <property type="entry name" value="FLAVIN-DEPENDENT THYMIDYLATE SYNTHASE"/>
    <property type="match status" value="1"/>
</dbReference>
<dbReference type="GO" id="GO:0050797">
    <property type="term" value="F:thymidylate synthase (FAD) activity"/>
    <property type="evidence" value="ECO:0007669"/>
    <property type="project" value="InterPro"/>
</dbReference>
<organism evidence="1 2">
    <name type="scientific">Candidatus Kerfeldbacteria bacterium CG08_land_8_20_14_0_20_43_14</name>
    <dbReference type="NCBI Taxonomy" id="2014246"/>
    <lineage>
        <taxon>Bacteria</taxon>
        <taxon>Candidatus Kerfeldiibacteriota</taxon>
    </lineage>
</organism>
<protein>
    <recommendedName>
        <fullName evidence="3">Thymidylate synthase</fullName>
    </recommendedName>
</protein>
<dbReference type="InterPro" id="IPR036098">
    <property type="entry name" value="Thymidylate_synthase_ThyX_sf"/>
</dbReference>
<evidence type="ECO:0008006" key="3">
    <source>
        <dbReference type="Google" id="ProtNLM"/>
    </source>
</evidence>
<dbReference type="InterPro" id="IPR003669">
    <property type="entry name" value="Thymidylate_synthase_ThyX"/>
</dbReference>
<sequence>MGSIENNDRDIFAITGLAPEVLAVGMAKYSRSQASIKETIAELTEEKSAEFHEKWVLGYGDASVADMAVVALACENVSILASKAIEDHRLASYQEKSTRYVSFERQPNPDGTMAPRRYYRPVPIMSSAHSVLYEEVNEKMFDAYNDLTELMQEYYQQKYPITADMTEKSYKAKLKARGLDVARYVLPASTLTNLGWITSARSLRRAIFKMKQNDLDEIRQIAHEVEEAATEPAHNPQAIKVEEFLKQGEQHENQEVRELMGKIRASINLQVKGAPTLIKHTDPTPYNRDARRRMQQLAIKYLGDLHVLADEPRVQYHPGQHLEIDLAATLLYEATHFSFGQIREVIENLSAPERQEIIEAATADRGDHDVVGRAFEIGGLIFDTLMDFGAFRDLQRHRICTQIHQPLTLEHGYEAPPAPMGLDEVGGLDIFETICQKVAAAYRILSADFPFEASYVLPLATKKRTLFFMNPRELTHMVELRSRSGGHLSYRYIVEEMYNQVKAVYPNLVKHICISDIDFEKDFYKR</sequence>
<gene>
    <name evidence="1" type="ORF">COT26_02950</name>
</gene>
<proteinExistence type="predicted"/>
<dbReference type="CDD" id="cd20175">
    <property type="entry name" value="ThyX"/>
    <property type="match status" value="2"/>
</dbReference>
<dbReference type="GO" id="GO:0050660">
    <property type="term" value="F:flavin adenine dinucleotide binding"/>
    <property type="evidence" value="ECO:0007669"/>
    <property type="project" value="InterPro"/>
</dbReference>